<dbReference type="AlphaFoldDB" id="A0A0A8Z8Z7"/>
<proteinExistence type="predicted"/>
<evidence type="ECO:0000313" key="2">
    <source>
        <dbReference type="EMBL" id="JAD35291.1"/>
    </source>
</evidence>
<organism evidence="2">
    <name type="scientific">Arundo donax</name>
    <name type="common">Giant reed</name>
    <name type="synonym">Donax arundinaceus</name>
    <dbReference type="NCBI Taxonomy" id="35708"/>
    <lineage>
        <taxon>Eukaryota</taxon>
        <taxon>Viridiplantae</taxon>
        <taxon>Streptophyta</taxon>
        <taxon>Embryophyta</taxon>
        <taxon>Tracheophyta</taxon>
        <taxon>Spermatophyta</taxon>
        <taxon>Magnoliopsida</taxon>
        <taxon>Liliopsida</taxon>
        <taxon>Poales</taxon>
        <taxon>Poaceae</taxon>
        <taxon>PACMAD clade</taxon>
        <taxon>Arundinoideae</taxon>
        <taxon>Arundineae</taxon>
        <taxon>Arundo</taxon>
    </lineage>
</organism>
<dbReference type="EMBL" id="GBRH01262604">
    <property type="protein sequence ID" value="JAD35291.1"/>
    <property type="molecule type" value="Transcribed_RNA"/>
</dbReference>
<reference evidence="2" key="1">
    <citation type="submission" date="2014-09" db="EMBL/GenBank/DDBJ databases">
        <authorList>
            <person name="Magalhaes I.L.F."/>
            <person name="Oliveira U."/>
            <person name="Santos F.R."/>
            <person name="Vidigal T.H.D.A."/>
            <person name="Brescovit A.D."/>
            <person name="Santos A.J."/>
        </authorList>
    </citation>
    <scope>NUCLEOTIDE SEQUENCE</scope>
    <source>
        <tissue evidence="2">Shoot tissue taken approximately 20 cm above the soil surface</tissue>
    </source>
</reference>
<evidence type="ECO:0000256" key="1">
    <source>
        <dbReference type="SAM" id="MobiDB-lite"/>
    </source>
</evidence>
<feature type="region of interest" description="Disordered" evidence="1">
    <location>
        <begin position="12"/>
        <end position="33"/>
    </location>
</feature>
<accession>A0A0A8Z8Z7</accession>
<protein>
    <submittedName>
        <fullName evidence="2">Uncharacterized protein</fullName>
    </submittedName>
</protein>
<name>A0A0A8Z8Z7_ARUDO</name>
<reference evidence="2" key="2">
    <citation type="journal article" date="2015" name="Data Brief">
        <title>Shoot transcriptome of the giant reed, Arundo donax.</title>
        <authorList>
            <person name="Barrero R.A."/>
            <person name="Guerrero F.D."/>
            <person name="Moolhuijzen P."/>
            <person name="Goolsby J.A."/>
            <person name="Tidwell J."/>
            <person name="Bellgard S.E."/>
            <person name="Bellgard M.I."/>
        </authorList>
    </citation>
    <scope>NUCLEOTIDE SEQUENCE</scope>
    <source>
        <tissue evidence="2">Shoot tissue taken approximately 20 cm above the soil surface</tissue>
    </source>
</reference>
<feature type="compositionally biased region" description="Basic and acidic residues" evidence="1">
    <location>
        <begin position="17"/>
        <end position="33"/>
    </location>
</feature>
<sequence length="33" mass="3943">MTLFLFKLHITTHKHAPKEATKENPQRDTRVRP</sequence>